<keyword evidence="3" id="KW-1185">Reference proteome</keyword>
<keyword evidence="1" id="KW-0732">Signal</keyword>
<gene>
    <name evidence="2" type="ORF">Pla111_15370</name>
</gene>
<dbReference type="RefSeq" id="WP_146572953.1">
    <property type="nucleotide sequence ID" value="NZ_SJPH01000003.1"/>
</dbReference>
<evidence type="ECO:0000313" key="2">
    <source>
        <dbReference type="EMBL" id="TWT46441.1"/>
    </source>
</evidence>
<evidence type="ECO:0008006" key="4">
    <source>
        <dbReference type="Google" id="ProtNLM"/>
    </source>
</evidence>
<accession>A0A5C5W8U3</accession>
<sequence length="291" mass="30656" precursor="true">MKRLVLLLVLSHTSLPASATVSSFDDIRLWSGAGAYRAALAIDWDGASIADEALVWGFRWNGVATGEDLLRSAISADPRLYAKLAGIGANGAAVIGLGYDLNADGQFAISDQTLFDAHGLAMTAPSDGATSLPGDLYSEGWEDGYWHYGVRSAAGAWQSSQVGASSRVLSDGQWHGFAFALTNNYDEFAMNLLAAEPPSLAGDFNHDQLVDVADYTVWRDAVGMPDGLTPADYDVWVANFGTGGTALSTPEPATIVCALLGIAAVATNRNRHRSARRSAASSDSPRLVTSL</sequence>
<dbReference type="EMBL" id="SJPH01000003">
    <property type="protein sequence ID" value="TWT46441.1"/>
    <property type="molecule type" value="Genomic_DNA"/>
</dbReference>
<proteinExistence type="predicted"/>
<evidence type="ECO:0000313" key="3">
    <source>
        <dbReference type="Proteomes" id="UP000318995"/>
    </source>
</evidence>
<name>A0A5C5W8U3_9BACT</name>
<feature type="chain" id="PRO_5022707520" description="PEP-CTERM protein-sorting domain-containing protein" evidence="1">
    <location>
        <begin position="20"/>
        <end position="291"/>
    </location>
</feature>
<organism evidence="2 3">
    <name type="scientific">Botrimarina hoheduenensis</name>
    <dbReference type="NCBI Taxonomy" id="2528000"/>
    <lineage>
        <taxon>Bacteria</taxon>
        <taxon>Pseudomonadati</taxon>
        <taxon>Planctomycetota</taxon>
        <taxon>Planctomycetia</taxon>
        <taxon>Pirellulales</taxon>
        <taxon>Lacipirellulaceae</taxon>
        <taxon>Botrimarina</taxon>
    </lineage>
</organism>
<dbReference type="AlphaFoldDB" id="A0A5C5W8U3"/>
<reference evidence="2 3" key="1">
    <citation type="submission" date="2019-02" db="EMBL/GenBank/DDBJ databases">
        <title>Deep-cultivation of Planctomycetes and their phenomic and genomic characterization uncovers novel biology.</title>
        <authorList>
            <person name="Wiegand S."/>
            <person name="Jogler M."/>
            <person name="Boedeker C."/>
            <person name="Pinto D."/>
            <person name="Vollmers J."/>
            <person name="Rivas-Marin E."/>
            <person name="Kohn T."/>
            <person name="Peeters S.H."/>
            <person name="Heuer A."/>
            <person name="Rast P."/>
            <person name="Oberbeckmann S."/>
            <person name="Bunk B."/>
            <person name="Jeske O."/>
            <person name="Meyerdierks A."/>
            <person name="Storesund J.E."/>
            <person name="Kallscheuer N."/>
            <person name="Luecker S."/>
            <person name="Lage O.M."/>
            <person name="Pohl T."/>
            <person name="Merkel B.J."/>
            <person name="Hornburger P."/>
            <person name="Mueller R.-W."/>
            <person name="Bruemmer F."/>
            <person name="Labrenz M."/>
            <person name="Spormann A.M."/>
            <person name="Op Den Camp H."/>
            <person name="Overmann J."/>
            <person name="Amann R."/>
            <person name="Jetten M.S.M."/>
            <person name="Mascher T."/>
            <person name="Medema M.H."/>
            <person name="Devos D.P."/>
            <person name="Kaster A.-K."/>
            <person name="Ovreas L."/>
            <person name="Rohde M."/>
            <person name="Galperin M.Y."/>
            <person name="Jogler C."/>
        </authorList>
    </citation>
    <scope>NUCLEOTIDE SEQUENCE [LARGE SCALE GENOMIC DNA]</scope>
    <source>
        <strain evidence="2 3">Pla111</strain>
    </source>
</reference>
<protein>
    <recommendedName>
        <fullName evidence="4">PEP-CTERM protein-sorting domain-containing protein</fullName>
    </recommendedName>
</protein>
<feature type="signal peptide" evidence="1">
    <location>
        <begin position="1"/>
        <end position="19"/>
    </location>
</feature>
<evidence type="ECO:0000256" key="1">
    <source>
        <dbReference type="SAM" id="SignalP"/>
    </source>
</evidence>
<dbReference type="Proteomes" id="UP000318995">
    <property type="component" value="Unassembled WGS sequence"/>
</dbReference>
<comment type="caution">
    <text evidence="2">The sequence shown here is derived from an EMBL/GenBank/DDBJ whole genome shotgun (WGS) entry which is preliminary data.</text>
</comment>
<dbReference type="OrthoDB" id="286482at2"/>